<dbReference type="CDD" id="cd10434">
    <property type="entry name" value="GIY-YIG_UvrC_Cho"/>
    <property type="match status" value="1"/>
</dbReference>
<dbReference type="SUPFAM" id="SSF82771">
    <property type="entry name" value="GIY-YIG endonuclease"/>
    <property type="match status" value="1"/>
</dbReference>
<evidence type="ECO:0000313" key="10">
    <source>
        <dbReference type="EMBL" id="BCD46688.1"/>
    </source>
</evidence>
<evidence type="ECO:0000259" key="9">
    <source>
        <dbReference type="PROSITE" id="PS50165"/>
    </source>
</evidence>
<feature type="domain" description="UVR" evidence="7">
    <location>
        <begin position="201"/>
        <end position="236"/>
    </location>
</feature>
<dbReference type="GO" id="GO:0006289">
    <property type="term" value="P:nucleotide-excision repair"/>
    <property type="evidence" value="ECO:0007669"/>
    <property type="project" value="InterPro"/>
</dbReference>
<dbReference type="GO" id="GO:0009380">
    <property type="term" value="C:excinuclease repair complex"/>
    <property type="evidence" value="ECO:0007669"/>
    <property type="project" value="TreeGrafter"/>
</dbReference>
<dbReference type="EMBL" id="AP019774">
    <property type="protein sequence ID" value="BCD71020.1"/>
    <property type="molecule type" value="Genomic_DNA"/>
</dbReference>
<protein>
    <recommendedName>
        <fullName evidence="14">Excinuclease ABC subunit C</fullName>
    </recommendedName>
</protein>
<dbReference type="InterPro" id="IPR000305">
    <property type="entry name" value="GIY-YIG_endonuc"/>
</dbReference>
<keyword evidence="6" id="KW-0742">SOS response</keyword>
<dbReference type="OrthoDB" id="9804933at2"/>
<feature type="domain" description="GIY-YIG" evidence="8">
    <location>
        <begin position="11"/>
        <end position="97"/>
    </location>
</feature>
<dbReference type="Gene3D" id="3.30.420.340">
    <property type="entry name" value="UvrC, RNAse H endonuclease domain"/>
    <property type="match status" value="1"/>
</dbReference>
<accession>A0A6J4D2G4</accession>
<dbReference type="GO" id="GO:0009381">
    <property type="term" value="F:excinuclease ABC activity"/>
    <property type="evidence" value="ECO:0007669"/>
    <property type="project" value="InterPro"/>
</dbReference>
<dbReference type="Pfam" id="PF01541">
    <property type="entry name" value="GIY-YIG"/>
    <property type="match status" value="1"/>
</dbReference>
<name>A0A6J4D2G4_9HELI</name>
<reference evidence="11 12" key="1">
    <citation type="submission" date="2019-06" db="EMBL/GenBank/DDBJ databases">
        <title>Complete genome sequence of Helicobacter suis SNTW101c.</title>
        <authorList>
            <person name="Rimbara E."/>
            <person name="Suzuki M."/>
            <person name="Matsui H."/>
            <person name="Nakamura M."/>
            <person name="Mori S."/>
            <person name="Shibayama K."/>
        </authorList>
    </citation>
    <scope>NUCLEOTIDE SEQUENCE [LARGE SCALE GENOMIC DNA]</scope>
    <source>
        <strain evidence="11 12">SNTW101c</strain>
    </source>
</reference>
<dbReference type="PANTHER" id="PTHR30562">
    <property type="entry name" value="UVRC/OXIDOREDUCTASE"/>
    <property type="match status" value="1"/>
</dbReference>
<dbReference type="InterPro" id="IPR047296">
    <property type="entry name" value="GIY-YIG_UvrC_Cho"/>
</dbReference>
<proteinExistence type="predicted"/>
<keyword evidence="13" id="KW-1185">Reference proteome</keyword>
<dbReference type="SUPFAM" id="SSF46600">
    <property type="entry name" value="C-terminal UvrC-binding domain of UvrB"/>
    <property type="match status" value="1"/>
</dbReference>
<dbReference type="FunFam" id="3.40.1440.10:FF:000001">
    <property type="entry name" value="UvrABC system protein C"/>
    <property type="match status" value="1"/>
</dbReference>
<keyword evidence="2" id="KW-0227">DNA damage</keyword>
<keyword evidence="4" id="KW-0267">Excision nuclease</keyword>
<gene>
    <name evidence="10" type="ORF">NHP190020_17270</name>
    <name evidence="11" type="ORF">SNTW_16650</name>
</gene>
<dbReference type="PROSITE" id="PS50164">
    <property type="entry name" value="GIY_YIG"/>
    <property type="match status" value="1"/>
</dbReference>
<dbReference type="EMBL" id="AP023036">
    <property type="protein sequence ID" value="BCD46688.1"/>
    <property type="molecule type" value="Genomic_DNA"/>
</dbReference>
<dbReference type="Pfam" id="PF08459">
    <property type="entry name" value="UvrC_RNaseH_dom"/>
    <property type="match status" value="1"/>
</dbReference>
<evidence type="ECO:0000313" key="12">
    <source>
        <dbReference type="Proteomes" id="UP000317935"/>
    </source>
</evidence>
<organism evidence="11 12">
    <name type="scientific">Helicobacter suis</name>
    <dbReference type="NCBI Taxonomy" id="104628"/>
    <lineage>
        <taxon>Bacteria</taxon>
        <taxon>Pseudomonadati</taxon>
        <taxon>Campylobacterota</taxon>
        <taxon>Epsilonproteobacteria</taxon>
        <taxon>Campylobacterales</taxon>
        <taxon>Helicobacteraceae</taxon>
        <taxon>Helicobacter</taxon>
    </lineage>
</organism>
<evidence type="ECO:0000256" key="3">
    <source>
        <dbReference type="ARBA" id="ARBA00022769"/>
    </source>
</evidence>
<dbReference type="PANTHER" id="PTHR30562:SF1">
    <property type="entry name" value="UVRABC SYSTEM PROTEIN C"/>
    <property type="match status" value="1"/>
</dbReference>
<evidence type="ECO:0000256" key="4">
    <source>
        <dbReference type="ARBA" id="ARBA00022881"/>
    </source>
</evidence>
<evidence type="ECO:0000256" key="2">
    <source>
        <dbReference type="ARBA" id="ARBA00022763"/>
    </source>
</evidence>
<reference evidence="10 13" key="2">
    <citation type="submission" date="2020-04" db="EMBL/GenBank/DDBJ databases">
        <title>Genomic analysis of gastric non-Helicobacter pylori Helicobacters isolated in Japan.</title>
        <authorList>
            <person name="Suzuki M."/>
            <person name="Rimbara E."/>
        </authorList>
    </citation>
    <scope>NUCLEOTIDE SEQUENCE [LARGE SCALE GENOMIC DNA]</scope>
    <source>
        <strain evidence="10 13">NHP19-0020</strain>
    </source>
</reference>
<dbReference type="GO" id="GO:0009432">
    <property type="term" value="P:SOS response"/>
    <property type="evidence" value="ECO:0007669"/>
    <property type="project" value="UniProtKB-KW"/>
</dbReference>
<dbReference type="RefSeq" id="WP_040499176.1">
    <property type="nucleotide sequence ID" value="NZ_AP019774.1"/>
</dbReference>
<dbReference type="InterPro" id="IPR050066">
    <property type="entry name" value="UvrABC_protein_C"/>
</dbReference>
<dbReference type="Proteomes" id="UP000317935">
    <property type="component" value="Chromosome"/>
</dbReference>
<evidence type="ECO:0008006" key="14">
    <source>
        <dbReference type="Google" id="ProtNLM"/>
    </source>
</evidence>
<evidence type="ECO:0000256" key="6">
    <source>
        <dbReference type="ARBA" id="ARBA00023236"/>
    </source>
</evidence>
<sequence length="417" mass="48130">MDAKVLVNLPTHSGIYLYFDTKHRLLYVGKAKNLQKRILSYFKIKDGQVLPNPKNSLRVQRMVAQIASIQTQFAANEEEALLLENQTIKAYQPKYNILLKDDKTYPYICVDLTKPYPFFALARKVKPGYTGFGPFSSGARDILESLLEFVPLVQSKSCLQGKKACIFYEMRRCKAPCEGKITQQDYALLVEQALALLTDKSKLVALIEQRMRTLALQERFEEAAIYRDHLQKIQALLKRSEQSEERLIHALQTLFKLQKLPQRIEIFDASHHAQTHCVGGMVVFSHGKWLKNAYRRYLLQGKDEYAQMREMLERRLKNLKEMPDLWLLDGGRAQVCLAEDILKAAGFDIKVLGIAKAKVRGKAKRARGDVEDVIYESNQTWHLKAQDSCLQFLQKLRDEAHRFAISYHRLRKLKALV</sequence>
<dbReference type="SMART" id="SM00465">
    <property type="entry name" value="GIYc"/>
    <property type="match status" value="1"/>
</dbReference>
<evidence type="ECO:0000256" key="5">
    <source>
        <dbReference type="ARBA" id="ARBA00023204"/>
    </source>
</evidence>
<dbReference type="Proteomes" id="UP000509742">
    <property type="component" value="Chromosome"/>
</dbReference>
<dbReference type="Pfam" id="PF02151">
    <property type="entry name" value="UVR"/>
    <property type="match status" value="1"/>
</dbReference>
<evidence type="ECO:0000313" key="11">
    <source>
        <dbReference type="EMBL" id="BCD71020.1"/>
    </source>
</evidence>
<keyword evidence="5" id="KW-0234">DNA repair</keyword>
<evidence type="ECO:0000256" key="1">
    <source>
        <dbReference type="ARBA" id="ARBA00022490"/>
    </source>
</evidence>
<dbReference type="InterPro" id="IPR036876">
    <property type="entry name" value="UVR_dom_sf"/>
</dbReference>
<dbReference type="InterPro" id="IPR001162">
    <property type="entry name" value="UvrC_RNase_H_dom"/>
</dbReference>
<dbReference type="InterPro" id="IPR001943">
    <property type="entry name" value="UVR_dom"/>
</dbReference>
<dbReference type="InterPro" id="IPR038476">
    <property type="entry name" value="UvrC_RNase_H_dom_sf"/>
</dbReference>
<keyword evidence="3" id="KW-0228">DNA excision</keyword>
<evidence type="ECO:0000259" key="7">
    <source>
        <dbReference type="PROSITE" id="PS50151"/>
    </source>
</evidence>
<dbReference type="PROSITE" id="PS50165">
    <property type="entry name" value="UVRC"/>
    <property type="match status" value="1"/>
</dbReference>
<keyword evidence="1" id="KW-0963">Cytoplasm</keyword>
<feature type="domain" description="UvrC family homology region profile" evidence="9">
    <location>
        <begin position="233"/>
        <end position="342"/>
    </location>
</feature>
<evidence type="ECO:0000313" key="13">
    <source>
        <dbReference type="Proteomes" id="UP000509742"/>
    </source>
</evidence>
<dbReference type="AlphaFoldDB" id="A0A6J4D2G4"/>
<dbReference type="InterPro" id="IPR035901">
    <property type="entry name" value="GIY-YIG_endonuc_sf"/>
</dbReference>
<dbReference type="PROSITE" id="PS50151">
    <property type="entry name" value="UVR"/>
    <property type="match status" value="1"/>
</dbReference>
<evidence type="ECO:0000259" key="8">
    <source>
        <dbReference type="PROSITE" id="PS50164"/>
    </source>
</evidence>
<dbReference type="Gene3D" id="3.40.1440.10">
    <property type="entry name" value="GIY-YIG endonuclease"/>
    <property type="match status" value="1"/>
</dbReference>